<name>A0A7C9QSY3_9PROT</name>
<dbReference type="AlphaFoldDB" id="A0A7C9QSY3"/>
<protein>
    <submittedName>
        <fullName evidence="1">Uncharacterized protein</fullName>
    </submittedName>
</protein>
<evidence type="ECO:0000313" key="1">
    <source>
        <dbReference type="EMBL" id="NFV79662.1"/>
    </source>
</evidence>
<dbReference type="RefSeq" id="WP_163676492.1">
    <property type="nucleotide sequence ID" value="NZ_JAAIYP010000033.1"/>
</dbReference>
<comment type="caution">
    <text evidence="1">The sequence shown here is derived from an EMBL/GenBank/DDBJ whole genome shotgun (WGS) entry which is preliminary data.</text>
</comment>
<sequence>MTLDQFTALLDRHGCRRDQWPEAECAAALALIDREPAAAALLAQAERVETAMRAFDPGRMVDRAAVTRLSNSVLAQIPRTPARRRPHWRVALDHLGTALGAGREWGPRLAASVAAAAMLGLVTGGFLPTGTTQQSVSAVELLAMSNAYSSLDVR</sequence>
<gene>
    <name evidence="1" type="ORF">G4223_06020</name>
</gene>
<evidence type="ECO:0000313" key="2">
    <source>
        <dbReference type="Proteomes" id="UP000480684"/>
    </source>
</evidence>
<dbReference type="Proteomes" id="UP000480684">
    <property type="component" value="Unassembled WGS sequence"/>
</dbReference>
<organism evidence="1 2">
    <name type="scientific">Magnetospirillum aberrantis SpK</name>
    <dbReference type="NCBI Taxonomy" id="908842"/>
    <lineage>
        <taxon>Bacteria</taxon>
        <taxon>Pseudomonadati</taxon>
        <taxon>Pseudomonadota</taxon>
        <taxon>Alphaproteobacteria</taxon>
        <taxon>Rhodospirillales</taxon>
        <taxon>Rhodospirillaceae</taxon>
        <taxon>Magnetospirillum</taxon>
    </lineage>
</organism>
<accession>A0A7C9QSY3</accession>
<keyword evidence="2" id="KW-1185">Reference proteome</keyword>
<proteinExistence type="predicted"/>
<reference evidence="1 2" key="1">
    <citation type="submission" date="2020-02" db="EMBL/GenBank/DDBJ databases">
        <authorList>
            <person name="Dziuba M."/>
            <person name="Kuznetsov B."/>
            <person name="Mardanov A."/>
            <person name="Ravin N."/>
            <person name="Grouzdev D."/>
        </authorList>
    </citation>
    <scope>NUCLEOTIDE SEQUENCE [LARGE SCALE GENOMIC DNA]</scope>
    <source>
        <strain evidence="1 2">SpK</strain>
    </source>
</reference>
<dbReference type="EMBL" id="JAAIYP010000033">
    <property type="protein sequence ID" value="NFV79662.1"/>
    <property type="molecule type" value="Genomic_DNA"/>
</dbReference>